<gene>
    <name evidence="1" type="ORF">A2U01_0003852</name>
</gene>
<sequence length="67" mass="7229">MSIHCQESGRSWLVKLGLSSCSLMNTPQLNCLPLYNLPPNLLPNNGGQMGHEALAWATAAAHGRPPY</sequence>
<dbReference type="GO" id="GO:0003677">
    <property type="term" value="F:DNA binding"/>
    <property type="evidence" value="ECO:0007669"/>
    <property type="project" value="UniProtKB-KW"/>
</dbReference>
<dbReference type="EMBL" id="LXQA010004559">
    <property type="protein sequence ID" value="MCH83038.1"/>
    <property type="molecule type" value="Genomic_DNA"/>
</dbReference>
<evidence type="ECO:0000313" key="2">
    <source>
        <dbReference type="Proteomes" id="UP000265520"/>
    </source>
</evidence>
<evidence type="ECO:0000313" key="1">
    <source>
        <dbReference type="EMBL" id="MCH83038.1"/>
    </source>
</evidence>
<name>A0A392M8C3_9FABA</name>
<keyword evidence="1" id="KW-0238">DNA-binding</keyword>
<proteinExistence type="predicted"/>
<comment type="caution">
    <text evidence="1">The sequence shown here is derived from an EMBL/GenBank/DDBJ whole genome shotgun (WGS) entry which is preliminary data.</text>
</comment>
<protein>
    <submittedName>
        <fullName evidence="1">Putative DNA-binding protein ESCAROLA-like</fullName>
    </submittedName>
</protein>
<dbReference type="AlphaFoldDB" id="A0A392M8C3"/>
<dbReference type="Proteomes" id="UP000265520">
    <property type="component" value="Unassembled WGS sequence"/>
</dbReference>
<organism evidence="1 2">
    <name type="scientific">Trifolium medium</name>
    <dbReference type="NCBI Taxonomy" id="97028"/>
    <lineage>
        <taxon>Eukaryota</taxon>
        <taxon>Viridiplantae</taxon>
        <taxon>Streptophyta</taxon>
        <taxon>Embryophyta</taxon>
        <taxon>Tracheophyta</taxon>
        <taxon>Spermatophyta</taxon>
        <taxon>Magnoliopsida</taxon>
        <taxon>eudicotyledons</taxon>
        <taxon>Gunneridae</taxon>
        <taxon>Pentapetalae</taxon>
        <taxon>rosids</taxon>
        <taxon>fabids</taxon>
        <taxon>Fabales</taxon>
        <taxon>Fabaceae</taxon>
        <taxon>Papilionoideae</taxon>
        <taxon>50 kb inversion clade</taxon>
        <taxon>NPAAA clade</taxon>
        <taxon>Hologalegina</taxon>
        <taxon>IRL clade</taxon>
        <taxon>Trifolieae</taxon>
        <taxon>Trifolium</taxon>
    </lineage>
</organism>
<accession>A0A392M8C3</accession>
<reference evidence="1 2" key="1">
    <citation type="journal article" date="2018" name="Front. Plant Sci.">
        <title>Red Clover (Trifolium pratense) and Zigzag Clover (T. medium) - A Picture of Genomic Similarities and Differences.</title>
        <authorList>
            <person name="Dluhosova J."/>
            <person name="Istvanek J."/>
            <person name="Nedelnik J."/>
            <person name="Repkova J."/>
        </authorList>
    </citation>
    <scope>NUCLEOTIDE SEQUENCE [LARGE SCALE GENOMIC DNA]</scope>
    <source>
        <strain evidence="2">cv. 10/8</strain>
        <tissue evidence="1">Leaf</tissue>
    </source>
</reference>
<keyword evidence="2" id="KW-1185">Reference proteome</keyword>